<dbReference type="eggNOG" id="ENOG502RPAS">
    <property type="taxonomic scope" value="Eukaryota"/>
</dbReference>
<comment type="caution">
    <text evidence="2">The sequence shown here is derived from an EMBL/GenBank/DDBJ whole genome shotgun (WGS) entry which is preliminary data.</text>
</comment>
<dbReference type="EMBL" id="JMSE01001398">
    <property type="protein sequence ID" value="KDN61623.1"/>
    <property type="molecule type" value="Genomic_DNA"/>
</dbReference>
<evidence type="ECO:0000313" key="3">
    <source>
        <dbReference type="Proteomes" id="UP000027238"/>
    </source>
</evidence>
<feature type="region of interest" description="Disordered" evidence="1">
    <location>
        <begin position="1"/>
        <end position="55"/>
    </location>
</feature>
<organism evidence="2 3">
    <name type="scientific">Colletotrichum sublineola</name>
    <name type="common">Sorghum anthracnose fungus</name>
    <dbReference type="NCBI Taxonomy" id="1173701"/>
    <lineage>
        <taxon>Eukaryota</taxon>
        <taxon>Fungi</taxon>
        <taxon>Dikarya</taxon>
        <taxon>Ascomycota</taxon>
        <taxon>Pezizomycotina</taxon>
        <taxon>Sordariomycetes</taxon>
        <taxon>Hypocreomycetidae</taxon>
        <taxon>Glomerellales</taxon>
        <taxon>Glomerellaceae</taxon>
        <taxon>Colletotrichum</taxon>
        <taxon>Colletotrichum graminicola species complex</taxon>
    </lineage>
</organism>
<feature type="compositionally biased region" description="Polar residues" evidence="1">
    <location>
        <begin position="1"/>
        <end position="34"/>
    </location>
</feature>
<protein>
    <submittedName>
        <fullName evidence="2">Uncharacterized protein</fullName>
    </submittedName>
</protein>
<sequence length="564" mass="62490">MQGPTRNCNSTADGSPINDNFSDSGYGSQFSTPNGGEGSLEPKVPSDTQPESLALDVGHWPKKRKLRLFEREIPESAILQLQDWKVLFSVRLWESVSQAAPATSDSNISMKLKHLGTNEADTILYLVFFCDKLAKHVKKFVTQTHVLEEMRGQFLPQVIPQGPRLLHGEEVYTSTTLDLEWNPCGMALYYFADNDGKGKGQSERNDPILRVGTLGGIVMVSFPEDVRFYGLTTRHLFEAGESSNTKSPEKGEESEEDWDEIELDVLPPSFPESSSFKIDRFYQEAAVRHHVSRKDNPLLGLLHGDSGSWVVDLHTGKVIGHVIASDCLAEAYVLPMVEVLQQIRDLSDARCVKVANSSDIMAYNHSRKNSSYGDGPDEVELSTALDGFLGHRFNQPWDPLGQLHLQSVESRRRVDGMFGYLSDENQSHTPLDPIRQHQPESVESQSSASMGSNATVSTVPTTYSFEEDAEADASITVKSIVHPGGSSAVWRREDNFRRHLRSAHRQNANHKGDLSKFLLPSSLTKGGGHSKPGLDTGVPELDINLVVSSKESTDLDHLNTFDFV</sequence>
<feature type="compositionally biased region" description="Polar residues" evidence="1">
    <location>
        <begin position="441"/>
        <end position="455"/>
    </location>
</feature>
<dbReference type="AlphaFoldDB" id="A0A066WXL3"/>
<keyword evidence="3" id="KW-1185">Reference proteome</keyword>
<reference evidence="3" key="1">
    <citation type="journal article" date="2014" name="Genome Announc.">
        <title>Draft genome sequence of Colletotrichum sublineola, a destructive pathogen of cultivated sorghum.</title>
        <authorList>
            <person name="Baroncelli R."/>
            <person name="Sanz-Martin J.M."/>
            <person name="Rech G.E."/>
            <person name="Sukno S.A."/>
            <person name="Thon M.R."/>
        </authorList>
    </citation>
    <scope>NUCLEOTIDE SEQUENCE [LARGE SCALE GENOMIC DNA]</scope>
    <source>
        <strain evidence="3">TX430BB</strain>
    </source>
</reference>
<dbReference type="Proteomes" id="UP000027238">
    <property type="component" value="Unassembled WGS sequence"/>
</dbReference>
<dbReference type="HOGENOM" id="CLU_483115_0_0_1"/>
<evidence type="ECO:0000256" key="1">
    <source>
        <dbReference type="SAM" id="MobiDB-lite"/>
    </source>
</evidence>
<proteinExistence type="predicted"/>
<accession>A0A066WXL3</accession>
<gene>
    <name evidence="2" type="ORF">CSUB01_01448</name>
</gene>
<name>A0A066WXL3_COLSU</name>
<feature type="region of interest" description="Disordered" evidence="1">
    <location>
        <begin position="421"/>
        <end position="455"/>
    </location>
</feature>
<evidence type="ECO:0000313" key="2">
    <source>
        <dbReference type="EMBL" id="KDN61623.1"/>
    </source>
</evidence>
<dbReference type="OrthoDB" id="5865767at2759"/>